<evidence type="ECO:0000313" key="14">
    <source>
        <dbReference type="EMBL" id="MCW2307120.1"/>
    </source>
</evidence>
<evidence type="ECO:0000256" key="1">
    <source>
        <dbReference type="ARBA" id="ARBA00004651"/>
    </source>
</evidence>
<keyword evidence="8 10" id="KW-0472">Membrane</keyword>
<feature type="domain" description="CNNM transmembrane" evidence="13">
    <location>
        <begin position="2"/>
        <end position="191"/>
    </location>
</feature>
<dbReference type="PANTHER" id="PTHR22777:SF32">
    <property type="entry name" value="UPF0053 INNER MEMBRANE PROTEIN YFJD"/>
    <property type="match status" value="1"/>
</dbReference>
<dbReference type="Pfam" id="PF00571">
    <property type="entry name" value="CBS"/>
    <property type="match status" value="2"/>
</dbReference>
<dbReference type="SMART" id="SM00116">
    <property type="entry name" value="CBS"/>
    <property type="match status" value="2"/>
</dbReference>
<evidence type="ECO:0000256" key="2">
    <source>
        <dbReference type="ARBA" id="ARBA00006446"/>
    </source>
</evidence>
<feature type="transmembrane region" description="Helical" evidence="11">
    <location>
        <begin position="62"/>
        <end position="88"/>
    </location>
</feature>
<organism evidence="14 15">
    <name type="scientific">Rhodobium gokarnense</name>
    <dbReference type="NCBI Taxonomy" id="364296"/>
    <lineage>
        <taxon>Bacteria</taxon>
        <taxon>Pseudomonadati</taxon>
        <taxon>Pseudomonadota</taxon>
        <taxon>Alphaproteobacteria</taxon>
        <taxon>Hyphomicrobiales</taxon>
        <taxon>Rhodobiaceae</taxon>
        <taxon>Rhodobium</taxon>
    </lineage>
</organism>
<dbReference type="InterPro" id="IPR036318">
    <property type="entry name" value="FAD-bd_PCMH-like_sf"/>
</dbReference>
<dbReference type="Gene3D" id="3.30.465.10">
    <property type="match status" value="1"/>
</dbReference>
<evidence type="ECO:0000256" key="7">
    <source>
        <dbReference type="ARBA" id="ARBA00023122"/>
    </source>
</evidence>
<evidence type="ECO:0000256" key="10">
    <source>
        <dbReference type="PROSITE-ProRule" id="PRU01193"/>
    </source>
</evidence>
<evidence type="ECO:0000313" key="15">
    <source>
        <dbReference type="Proteomes" id="UP001209755"/>
    </source>
</evidence>
<dbReference type="Proteomes" id="UP001209755">
    <property type="component" value="Unassembled WGS sequence"/>
</dbReference>
<evidence type="ECO:0000256" key="8">
    <source>
        <dbReference type="ARBA" id="ARBA00023136"/>
    </source>
</evidence>
<gene>
    <name evidence="14" type="ORF">M2319_001442</name>
</gene>
<keyword evidence="15" id="KW-1185">Reference proteome</keyword>
<dbReference type="SUPFAM" id="SSF54631">
    <property type="entry name" value="CBS-domain pair"/>
    <property type="match status" value="1"/>
</dbReference>
<dbReference type="PROSITE" id="PS51846">
    <property type="entry name" value="CNNM"/>
    <property type="match status" value="1"/>
</dbReference>
<dbReference type="InterPro" id="IPR016169">
    <property type="entry name" value="FAD-bd_PCMH_sub2"/>
</dbReference>
<name>A0ABT3H9P7_9HYPH</name>
<keyword evidence="5" id="KW-0677">Repeat</keyword>
<keyword evidence="6 10" id="KW-1133">Transmembrane helix</keyword>
<dbReference type="RefSeq" id="WP_264600770.1">
    <property type="nucleotide sequence ID" value="NZ_JAOQNS010000003.1"/>
</dbReference>
<proteinExistence type="inferred from homology"/>
<dbReference type="InterPro" id="IPR002550">
    <property type="entry name" value="CNNM"/>
</dbReference>
<evidence type="ECO:0000256" key="6">
    <source>
        <dbReference type="ARBA" id="ARBA00022989"/>
    </source>
</evidence>
<dbReference type="CDD" id="cd04590">
    <property type="entry name" value="CBS_pair_CorC_HlyC_assoc"/>
    <property type="match status" value="1"/>
</dbReference>
<keyword evidence="7 9" id="KW-0129">CBS domain</keyword>
<dbReference type="Pfam" id="PF01595">
    <property type="entry name" value="CNNM"/>
    <property type="match status" value="1"/>
</dbReference>
<evidence type="ECO:0000259" key="13">
    <source>
        <dbReference type="PROSITE" id="PS51846"/>
    </source>
</evidence>
<keyword evidence="3" id="KW-1003">Cell membrane</keyword>
<accession>A0ABT3H9P7</accession>
<dbReference type="SUPFAM" id="SSF56176">
    <property type="entry name" value="FAD-binding/transporter-associated domain-like"/>
    <property type="match status" value="1"/>
</dbReference>
<sequence length="425" mass="47041">MTDIALWLMIGGIFALLILSAFFSGSETALTAASRARMHQLEKTGDRRAEIVSRLIATRERLIGALLLGNNLVNILASALATSVLITLFGDAGVAYATLIMTLLVLVFAEVLPKTWAIGDPDRFAIAVSPLVRIIVFVFGPLIAGIEIFVRWLLRAFGAVVDENQAVLSAREELRGAVDLQHLEGGLIKAERDRLGGLLDLSELEVSDVMVHRTNMEMLNADDPPEKLVDAILSSSFTRLPLWQGEQENIVGVIHAKDLLRSLAEVHWDATKLDFNAVIAAPWFVPDTTNLHDQLNAFLRKKTHFAMVVDEYGEVMGLVTLEDILEEIVGEISDEHDVVVEGVRPQPDGSVLVDGSVPIRDLNRVMDWELPDEEATTIAGLVIHEARMIPEERQAFTFYGFKFVVLRKLKNRITRLRITTAPAEQ</sequence>
<dbReference type="EMBL" id="JAOQNS010000003">
    <property type="protein sequence ID" value="MCW2307120.1"/>
    <property type="molecule type" value="Genomic_DNA"/>
</dbReference>
<dbReference type="Gene3D" id="3.10.580.10">
    <property type="entry name" value="CBS-domain"/>
    <property type="match status" value="1"/>
</dbReference>
<protein>
    <submittedName>
        <fullName evidence="14">Mg2+/Co2+ transporter CorB</fullName>
    </submittedName>
</protein>
<feature type="domain" description="CBS" evidence="12">
    <location>
        <begin position="278"/>
        <end position="335"/>
    </location>
</feature>
<dbReference type="Pfam" id="PF03471">
    <property type="entry name" value="CorC_HlyC"/>
    <property type="match status" value="1"/>
</dbReference>
<reference evidence="15" key="1">
    <citation type="submission" date="2023-07" db="EMBL/GenBank/DDBJ databases">
        <title>Genome sequencing of Purple Non-Sulfur Bacteria from various extreme environments.</title>
        <authorList>
            <person name="Mayer M."/>
        </authorList>
    </citation>
    <scope>NUCLEOTIDE SEQUENCE [LARGE SCALE GENOMIC DNA]</scope>
    <source>
        <strain evidence="15">DSM 17935</strain>
    </source>
</reference>
<comment type="subcellular location">
    <subcellularLocation>
        <location evidence="1">Cell membrane</location>
        <topology evidence="1">Multi-pass membrane protein</topology>
    </subcellularLocation>
</comment>
<evidence type="ECO:0000256" key="4">
    <source>
        <dbReference type="ARBA" id="ARBA00022692"/>
    </source>
</evidence>
<dbReference type="PROSITE" id="PS51371">
    <property type="entry name" value="CBS"/>
    <property type="match status" value="2"/>
</dbReference>
<evidence type="ECO:0000256" key="3">
    <source>
        <dbReference type="ARBA" id="ARBA00022475"/>
    </source>
</evidence>
<feature type="transmembrane region" description="Helical" evidence="11">
    <location>
        <begin position="94"/>
        <end position="112"/>
    </location>
</feature>
<feature type="domain" description="CBS" evidence="12">
    <location>
        <begin position="210"/>
        <end position="270"/>
    </location>
</feature>
<evidence type="ECO:0000256" key="11">
    <source>
        <dbReference type="SAM" id="Phobius"/>
    </source>
</evidence>
<evidence type="ECO:0000256" key="9">
    <source>
        <dbReference type="PROSITE-ProRule" id="PRU00703"/>
    </source>
</evidence>
<comment type="caution">
    <text evidence="14">The sequence shown here is derived from an EMBL/GenBank/DDBJ whole genome shotgun (WGS) entry which is preliminary data.</text>
</comment>
<dbReference type="SMART" id="SM01091">
    <property type="entry name" value="CorC_HlyC"/>
    <property type="match status" value="1"/>
</dbReference>
<evidence type="ECO:0000256" key="5">
    <source>
        <dbReference type="ARBA" id="ARBA00022737"/>
    </source>
</evidence>
<evidence type="ECO:0000259" key="12">
    <source>
        <dbReference type="PROSITE" id="PS51371"/>
    </source>
</evidence>
<keyword evidence="4 10" id="KW-0812">Transmembrane</keyword>
<dbReference type="PANTHER" id="PTHR22777">
    <property type="entry name" value="HEMOLYSIN-RELATED"/>
    <property type="match status" value="1"/>
</dbReference>
<dbReference type="InterPro" id="IPR005170">
    <property type="entry name" value="Transptr-assoc_dom"/>
</dbReference>
<dbReference type="InterPro" id="IPR046342">
    <property type="entry name" value="CBS_dom_sf"/>
</dbReference>
<dbReference type="InterPro" id="IPR044751">
    <property type="entry name" value="Ion_transp-like_CBS"/>
</dbReference>
<dbReference type="InterPro" id="IPR000644">
    <property type="entry name" value="CBS_dom"/>
</dbReference>
<feature type="transmembrane region" description="Helical" evidence="11">
    <location>
        <begin position="124"/>
        <end position="154"/>
    </location>
</feature>
<comment type="similarity">
    <text evidence="2">Belongs to the UPF0053 family. Hemolysin C subfamily.</text>
</comment>
<feature type="transmembrane region" description="Helical" evidence="11">
    <location>
        <begin position="6"/>
        <end position="30"/>
    </location>
</feature>